<feature type="region of interest" description="Disordered" evidence="1">
    <location>
        <begin position="49"/>
        <end position="71"/>
    </location>
</feature>
<evidence type="ECO:0000313" key="2">
    <source>
        <dbReference type="EMBL" id="OMP13916.1"/>
    </source>
</evidence>
<dbReference type="EMBL" id="AWUE01002821">
    <property type="protein sequence ID" value="OMP13916.1"/>
    <property type="molecule type" value="Genomic_DNA"/>
</dbReference>
<evidence type="ECO:0000313" key="3">
    <source>
        <dbReference type="Proteomes" id="UP000187203"/>
    </source>
</evidence>
<proteinExistence type="predicted"/>
<protein>
    <submittedName>
        <fullName evidence="2">Uncharacterized protein</fullName>
    </submittedName>
</protein>
<gene>
    <name evidence="2" type="ORF">COLO4_00636</name>
</gene>
<dbReference type="AlphaFoldDB" id="A0A1R3L3J6"/>
<dbReference type="Proteomes" id="UP000187203">
    <property type="component" value="Unassembled WGS sequence"/>
</dbReference>
<evidence type="ECO:0000256" key="1">
    <source>
        <dbReference type="SAM" id="MobiDB-lite"/>
    </source>
</evidence>
<sequence length="150" mass="14474">HRAGRAVAGGTVSPPLAAAARYAPARNADRPGVDRRLFAVLFPGDGGGRDARADRHHHGHPAYSDAVPGGAASAGQAVAGLNGRAGGADTAGVAQSGGVAAAAQRRAVCAGRAAVHDLRCHHAAAGDAASGAGAAAAVRREFTAVPAVAA</sequence>
<comment type="caution">
    <text evidence="2">The sequence shown here is derived from an EMBL/GenBank/DDBJ whole genome shotgun (WGS) entry which is preliminary data.</text>
</comment>
<reference evidence="3" key="1">
    <citation type="submission" date="2013-09" db="EMBL/GenBank/DDBJ databases">
        <title>Corchorus olitorius genome sequencing.</title>
        <authorList>
            <person name="Alam M."/>
            <person name="Haque M.S."/>
            <person name="Islam M.S."/>
            <person name="Emdad E.M."/>
            <person name="Islam M.M."/>
            <person name="Ahmed B."/>
            <person name="Halim A."/>
            <person name="Hossen Q.M.M."/>
            <person name="Hossain M.Z."/>
            <person name="Ahmed R."/>
            <person name="Khan M.M."/>
            <person name="Islam R."/>
            <person name="Rashid M.M."/>
            <person name="Khan S.A."/>
            <person name="Rahman M.S."/>
            <person name="Alam M."/>
            <person name="Yahiya A.S."/>
            <person name="Khan M.S."/>
            <person name="Azam M.S."/>
            <person name="Haque T."/>
            <person name="Lashkar M.Z.H."/>
            <person name="Akhand A.I."/>
            <person name="Morshed G."/>
            <person name="Roy S."/>
            <person name="Uddin K.S."/>
            <person name="Rabeya T."/>
            <person name="Hossain A.S."/>
            <person name="Chowdhury A."/>
            <person name="Snigdha A.R."/>
            <person name="Mortoza M.S."/>
            <person name="Matin S.A."/>
            <person name="Hoque S.M.E."/>
            <person name="Islam M.K."/>
            <person name="Roy D.K."/>
            <person name="Haider R."/>
            <person name="Moosa M.M."/>
            <person name="Elias S.M."/>
            <person name="Hasan A.M."/>
            <person name="Jahan S."/>
            <person name="Shafiuddin M."/>
            <person name="Mahmood N."/>
            <person name="Shommy N.S."/>
        </authorList>
    </citation>
    <scope>NUCLEOTIDE SEQUENCE [LARGE SCALE GENOMIC DNA]</scope>
    <source>
        <strain evidence="3">cv. O-4</strain>
    </source>
</reference>
<accession>A0A1R3L3J6</accession>
<name>A0A1R3L3J6_9ROSI</name>
<feature type="non-terminal residue" evidence="2">
    <location>
        <position position="150"/>
    </location>
</feature>
<organism evidence="2 3">
    <name type="scientific">Corchorus olitorius</name>
    <dbReference type="NCBI Taxonomy" id="93759"/>
    <lineage>
        <taxon>Eukaryota</taxon>
        <taxon>Viridiplantae</taxon>
        <taxon>Streptophyta</taxon>
        <taxon>Embryophyta</taxon>
        <taxon>Tracheophyta</taxon>
        <taxon>Spermatophyta</taxon>
        <taxon>Magnoliopsida</taxon>
        <taxon>eudicotyledons</taxon>
        <taxon>Gunneridae</taxon>
        <taxon>Pentapetalae</taxon>
        <taxon>rosids</taxon>
        <taxon>malvids</taxon>
        <taxon>Malvales</taxon>
        <taxon>Malvaceae</taxon>
        <taxon>Grewioideae</taxon>
        <taxon>Apeibeae</taxon>
        <taxon>Corchorus</taxon>
    </lineage>
</organism>
<feature type="non-terminal residue" evidence="2">
    <location>
        <position position="1"/>
    </location>
</feature>
<keyword evidence="3" id="KW-1185">Reference proteome</keyword>